<dbReference type="AlphaFoldDB" id="A0A238ZV18"/>
<accession>A0A238ZV18</accession>
<reference evidence="2 3" key="1">
    <citation type="submission" date="2017-06" db="EMBL/GenBank/DDBJ databases">
        <authorList>
            <person name="Kim H.J."/>
            <person name="Triplett B.A."/>
        </authorList>
    </citation>
    <scope>NUCLEOTIDE SEQUENCE [LARGE SCALE GENOMIC DNA]</scope>
    <source>
        <strain evidence="2 3">CGMCC 4.1858</strain>
    </source>
</reference>
<evidence type="ECO:0000256" key="1">
    <source>
        <dbReference type="SAM" id="MobiDB-lite"/>
    </source>
</evidence>
<sequence length="420" mass="43510">MCFVHSGTAGARGLVQQASAGPAAAALSALAAGGGTVGGMDVAGAGTPDVTTGPDGDKVVDGFGHVLHNRWNRDLRPVTTVRPGEVVQLLCRDALDIGAAARTMTPEATLTIDLGKVHPLTGAIEVEGAKPGDILEVEVLDVAPLVDFGYVVVSPALGLFGSLRPEPLAPLAPWSEASQLSDPTPGPAAGALPEDQPHNSGAPFIQLFHFERGQNTGFATFTGADTGRQARIPVAPFMGIMGVAPLRKGMYRTFPPDVSGGMGGNTDIRQLVRGTRIQIPVYAEGALFSAGDGHMAQGDGEVTGTAVETLMAVTLRFGIVPDTVIAGPRAVVPAADPTQLAMSEEMLAQGYYQTTGTGPDLMENAKNAVRDMIDWLAGDQGLSLHEAYTLCSVAGDLKINETVDLPSWLVSMTLPRGIFT</sequence>
<dbReference type="Pfam" id="PF03069">
    <property type="entry name" value="FmdA_AmdA"/>
    <property type="match status" value="2"/>
</dbReference>
<dbReference type="SUPFAM" id="SSF141130">
    <property type="entry name" value="Acetamidase/Formamidase-like"/>
    <property type="match status" value="1"/>
</dbReference>
<name>A0A238ZV18_9ACTN</name>
<evidence type="ECO:0000313" key="3">
    <source>
        <dbReference type="Proteomes" id="UP000198280"/>
    </source>
</evidence>
<dbReference type="InterPro" id="IPR004304">
    <property type="entry name" value="FmdA_AmdA"/>
</dbReference>
<organism evidence="2 3">
    <name type="scientific">Actinacidiphila glaucinigra</name>
    <dbReference type="NCBI Taxonomy" id="235986"/>
    <lineage>
        <taxon>Bacteria</taxon>
        <taxon>Bacillati</taxon>
        <taxon>Actinomycetota</taxon>
        <taxon>Actinomycetes</taxon>
        <taxon>Kitasatosporales</taxon>
        <taxon>Streptomycetaceae</taxon>
        <taxon>Actinacidiphila</taxon>
    </lineage>
</organism>
<evidence type="ECO:0000313" key="2">
    <source>
        <dbReference type="EMBL" id="SNR87175.1"/>
    </source>
</evidence>
<dbReference type="Gene3D" id="3.10.28.20">
    <property type="entry name" value="Acetamidase/Formamidase-like domains"/>
    <property type="match status" value="1"/>
</dbReference>
<proteinExistence type="predicted"/>
<dbReference type="Proteomes" id="UP000198280">
    <property type="component" value="Unassembled WGS sequence"/>
</dbReference>
<protein>
    <submittedName>
        <fullName evidence="2">Acetamidase/formamidase</fullName>
    </submittedName>
</protein>
<dbReference type="PANTHER" id="PTHR31891">
    <property type="entry name" value="FORMAMIDASE C869.04-RELATED"/>
    <property type="match status" value="1"/>
</dbReference>
<dbReference type="GO" id="GO:0016811">
    <property type="term" value="F:hydrolase activity, acting on carbon-nitrogen (but not peptide) bonds, in linear amides"/>
    <property type="evidence" value="ECO:0007669"/>
    <property type="project" value="InterPro"/>
</dbReference>
<dbReference type="RefSeq" id="WP_179279634.1">
    <property type="nucleotide sequence ID" value="NZ_FZOF01000001.1"/>
</dbReference>
<keyword evidence="3" id="KW-1185">Reference proteome</keyword>
<dbReference type="PANTHER" id="PTHR31891:SF1">
    <property type="entry name" value="FORMAMIDASE C869.04-RELATED"/>
    <property type="match status" value="1"/>
</dbReference>
<dbReference type="EMBL" id="FZOF01000001">
    <property type="protein sequence ID" value="SNR87175.1"/>
    <property type="molecule type" value="Genomic_DNA"/>
</dbReference>
<dbReference type="Gene3D" id="2.60.120.580">
    <property type="entry name" value="Acetamidase/Formamidase-like domains"/>
    <property type="match status" value="2"/>
</dbReference>
<feature type="region of interest" description="Disordered" evidence="1">
    <location>
        <begin position="176"/>
        <end position="196"/>
    </location>
</feature>
<gene>
    <name evidence="2" type="ORF">SAMN05216252_101587</name>
</gene>